<comment type="subcellular location">
    <subcellularLocation>
        <location evidence="1">Cell membrane</location>
    </subcellularLocation>
</comment>
<dbReference type="PATRIC" id="fig|1126833.4.peg.1622"/>
<organism evidence="7 8">
    <name type="scientific">Paenibacillus beijingensis</name>
    <dbReference type="NCBI Taxonomy" id="1126833"/>
    <lineage>
        <taxon>Bacteria</taxon>
        <taxon>Bacillati</taxon>
        <taxon>Bacillota</taxon>
        <taxon>Bacilli</taxon>
        <taxon>Bacillales</taxon>
        <taxon>Paenibacillaceae</taxon>
        <taxon>Paenibacillus</taxon>
    </lineage>
</organism>
<dbReference type="PANTHER" id="PTHR47737">
    <property type="entry name" value="GLYCINE BETAINE/PROLINE BETAINE TRANSPORT SYSTEM PERMEASE PROTEIN PROW"/>
    <property type="match status" value="1"/>
</dbReference>
<accession>A0A0D5NQN1</accession>
<dbReference type="CDD" id="cd13639">
    <property type="entry name" value="PBP2_OpuAC_like"/>
    <property type="match status" value="1"/>
</dbReference>
<evidence type="ECO:0000259" key="6">
    <source>
        <dbReference type="Pfam" id="PF04069"/>
    </source>
</evidence>
<dbReference type="HOGENOM" id="CLU_008673_1_0_9"/>
<evidence type="ECO:0000256" key="4">
    <source>
        <dbReference type="ARBA" id="ARBA00023136"/>
    </source>
</evidence>
<dbReference type="EMBL" id="CP011058">
    <property type="protein sequence ID" value="AJY77581.1"/>
    <property type="molecule type" value="Genomic_DNA"/>
</dbReference>
<feature type="domain" description="ABC-type glycine betaine transport system substrate-binding" evidence="6">
    <location>
        <begin position="25"/>
        <end position="272"/>
    </location>
</feature>
<dbReference type="STRING" id="1126833.VN24_07390"/>
<sequence>MESGSNSEKSASNAGGGSSASNTSKEISIGYIPWDEDVAVTYLWKELLEEKGYKVKLVQAEVAPVFSGVANGSVDLFMDVWSPITHESYMKKFGSQFDVLGTWYDQADSGLAVPDYVDVKSIAELKEKKDEFKGKIIGIEAGAGLMRAVREGVLPKYDLKDWQLVESGTPAMLAELEKAINKKEPIVVTLWKPHWAFSKYKIHYLEDPQNILNPQGAEKLQTIGRKGFAKDYPEVANWLGEFKMNLEQLANLESTIQTAPNEEQGVQEWMKENRKDVELWLK</sequence>
<evidence type="ECO:0000256" key="5">
    <source>
        <dbReference type="SAM" id="MobiDB-lite"/>
    </source>
</evidence>
<evidence type="ECO:0000313" key="8">
    <source>
        <dbReference type="Proteomes" id="UP000032633"/>
    </source>
</evidence>
<dbReference type="Gene3D" id="3.40.190.100">
    <property type="entry name" value="Glycine betaine-binding periplasmic protein, domain 2"/>
    <property type="match status" value="1"/>
</dbReference>
<gene>
    <name evidence="7" type="ORF">VN24_07390</name>
</gene>
<dbReference type="Proteomes" id="UP000032633">
    <property type="component" value="Chromosome"/>
</dbReference>
<dbReference type="GO" id="GO:0043190">
    <property type="term" value="C:ATP-binding cassette (ABC) transporter complex"/>
    <property type="evidence" value="ECO:0007669"/>
    <property type="project" value="InterPro"/>
</dbReference>
<dbReference type="SUPFAM" id="SSF53850">
    <property type="entry name" value="Periplasmic binding protein-like II"/>
    <property type="match status" value="1"/>
</dbReference>
<dbReference type="InterPro" id="IPR007210">
    <property type="entry name" value="ABC_Gly_betaine_transp_sub-bd"/>
</dbReference>
<dbReference type="OrthoDB" id="9787902at2"/>
<evidence type="ECO:0000256" key="1">
    <source>
        <dbReference type="ARBA" id="ARBA00004236"/>
    </source>
</evidence>
<keyword evidence="2" id="KW-0813">Transport</keyword>
<evidence type="ECO:0000313" key="7">
    <source>
        <dbReference type="EMBL" id="AJY77581.1"/>
    </source>
</evidence>
<dbReference type="GO" id="GO:0005275">
    <property type="term" value="F:amine transmembrane transporter activity"/>
    <property type="evidence" value="ECO:0007669"/>
    <property type="project" value="TreeGrafter"/>
</dbReference>
<keyword evidence="4" id="KW-0472">Membrane</keyword>
<reference evidence="7 8" key="1">
    <citation type="journal article" date="2015" name="J. Biotechnol.">
        <title>Complete genome sequence of Paenibacillus beijingensis 7188(T) (=DSM 24997(T)), a novel rhizobacterium from jujube garden soil.</title>
        <authorList>
            <person name="Kwak Y."/>
            <person name="Shin J.H."/>
        </authorList>
    </citation>
    <scope>NUCLEOTIDE SEQUENCE [LARGE SCALE GENOMIC DNA]</scope>
    <source>
        <strain evidence="7 8">DSM 24997</strain>
    </source>
</reference>
<dbReference type="AlphaFoldDB" id="A0A0D5NQN1"/>
<evidence type="ECO:0000256" key="2">
    <source>
        <dbReference type="ARBA" id="ARBA00022448"/>
    </source>
</evidence>
<reference evidence="8" key="2">
    <citation type="submission" date="2015-03" db="EMBL/GenBank/DDBJ databases">
        <title>Genome sequence of Paenibacillus beijingensis strain DSM 24997T.</title>
        <authorList>
            <person name="Kwak Y."/>
            <person name="Shin J.-H."/>
        </authorList>
    </citation>
    <scope>NUCLEOTIDE SEQUENCE [LARGE SCALE GENOMIC DNA]</scope>
    <source>
        <strain evidence="8">DSM 24997</strain>
    </source>
</reference>
<name>A0A0D5NQN1_9BACL</name>
<dbReference type="PANTHER" id="PTHR47737:SF1">
    <property type="entry name" value="GLYCINE BETAINE_PROLINE BETAINE TRANSPORT SYSTEM PERMEASE PROTEIN PROW"/>
    <property type="match status" value="1"/>
</dbReference>
<dbReference type="GO" id="GO:0031460">
    <property type="term" value="P:glycine betaine transport"/>
    <property type="evidence" value="ECO:0007669"/>
    <property type="project" value="TreeGrafter"/>
</dbReference>
<keyword evidence="3" id="KW-1003">Cell membrane</keyword>
<dbReference type="KEGG" id="pbj:VN24_07390"/>
<proteinExistence type="predicted"/>
<protein>
    <submittedName>
        <fullName evidence="7">Glycine/betaine ABC transporter substrate-binding protein</fullName>
    </submittedName>
</protein>
<evidence type="ECO:0000256" key="3">
    <source>
        <dbReference type="ARBA" id="ARBA00022475"/>
    </source>
</evidence>
<dbReference type="Pfam" id="PF04069">
    <property type="entry name" value="OpuAC"/>
    <property type="match status" value="1"/>
</dbReference>
<dbReference type="Gene3D" id="3.10.105.10">
    <property type="entry name" value="Dipeptide-binding Protein, Domain 3"/>
    <property type="match status" value="2"/>
</dbReference>
<keyword evidence="8" id="KW-1185">Reference proteome</keyword>
<dbReference type="GO" id="GO:0015871">
    <property type="term" value="P:choline transport"/>
    <property type="evidence" value="ECO:0007669"/>
    <property type="project" value="TreeGrafter"/>
</dbReference>
<dbReference type="GO" id="GO:0015226">
    <property type="term" value="F:carnitine transmembrane transporter activity"/>
    <property type="evidence" value="ECO:0007669"/>
    <property type="project" value="TreeGrafter"/>
</dbReference>
<feature type="region of interest" description="Disordered" evidence="5">
    <location>
        <begin position="1"/>
        <end position="23"/>
    </location>
</feature>